<feature type="transmembrane region" description="Helical" evidence="6">
    <location>
        <begin position="123"/>
        <end position="149"/>
    </location>
</feature>
<name>A0A9D7XJG0_9BACT</name>
<gene>
    <name evidence="8" type="ORF">IPP58_14435</name>
</gene>
<evidence type="ECO:0000313" key="8">
    <source>
        <dbReference type="EMBL" id="MBK9797658.1"/>
    </source>
</evidence>
<dbReference type="EMBL" id="JADKIO010000011">
    <property type="protein sequence ID" value="MBK9797658.1"/>
    <property type="molecule type" value="Genomic_DNA"/>
</dbReference>
<evidence type="ECO:0000313" key="9">
    <source>
        <dbReference type="Proteomes" id="UP000886657"/>
    </source>
</evidence>
<dbReference type="PANTHER" id="PTHR30572:SF14">
    <property type="entry name" value="MACROLIDE EXPORT ATP-BINDING_PERMEASE PROTEIN MACB"/>
    <property type="match status" value="1"/>
</dbReference>
<evidence type="ECO:0000259" key="7">
    <source>
        <dbReference type="Pfam" id="PF02687"/>
    </source>
</evidence>
<dbReference type="InterPro" id="IPR003838">
    <property type="entry name" value="ABC3_permease_C"/>
</dbReference>
<feature type="transmembrane region" description="Helical" evidence="6">
    <location>
        <begin position="42"/>
        <end position="67"/>
    </location>
</feature>
<evidence type="ECO:0000256" key="6">
    <source>
        <dbReference type="SAM" id="Phobius"/>
    </source>
</evidence>
<sequence length="166" mass="17604">MSLVQTSLHALLMKRHGKEDFNIRNMADTIATANETQNTLTYLLAAIAVISLIVGGIGVMNIMLVSVTERTREIGIRMAIGARGFDVMFQFLTEAVMVCFIGGLAGVLVGIGGGLATSAIAGWRVIFTIAPILVAFSCAFLTGIIFGYLPARKAASLDPIEALARD</sequence>
<evidence type="ECO:0000256" key="3">
    <source>
        <dbReference type="ARBA" id="ARBA00022692"/>
    </source>
</evidence>
<evidence type="ECO:0000256" key="4">
    <source>
        <dbReference type="ARBA" id="ARBA00022989"/>
    </source>
</evidence>
<dbReference type="PANTHER" id="PTHR30572">
    <property type="entry name" value="MEMBRANE COMPONENT OF TRANSPORTER-RELATED"/>
    <property type="match status" value="1"/>
</dbReference>
<dbReference type="Proteomes" id="UP000886657">
    <property type="component" value="Unassembled WGS sequence"/>
</dbReference>
<organism evidence="8 9">
    <name type="scientific">Candidatus Geothrix skivensis</name>
    <dbReference type="NCBI Taxonomy" id="2954439"/>
    <lineage>
        <taxon>Bacteria</taxon>
        <taxon>Pseudomonadati</taxon>
        <taxon>Acidobacteriota</taxon>
        <taxon>Holophagae</taxon>
        <taxon>Holophagales</taxon>
        <taxon>Holophagaceae</taxon>
        <taxon>Geothrix</taxon>
    </lineage>
</organism>
<evidence type="ECO:0000256" key="1">
    <source>
        <dbReference type="ARBA" id="ARBA00004651"/>
    </source>
</evidence>
<dbReference type="Pfam" id="PF02687">
    <property type="entry name" value="FtsX"/>
    <property type="match status" value="1"/>
</dbReference>
<reference evidence="8" key="1">
    <citation type="submission" date="2020-10" db="EMBL/GenBank/DDBJ databases">
        <title>Connecting structure to function with the recovery of over 1000 high-quality activated sludge metagenome-assembled genomes encoding full-length rRNA genes using long-read sequencing.</title>
        <authorList>
            <person name="Singleton C.M."/>
            <person name="Petriglieri F."/>
            <person name="Kristensen J.M."/>
            <person name="Kirkegaard R.H."/>
            <person name="Michaelsen T.Y."/>
            <person name="Andersen M.H."/>
            <person name="Karst S.M."/>
            <person name="Dueholm M.S."/>
            <person name="Nielsen P.H."/>
            <person name="Albertsen M."/>
        </authorList>
    </citation>
    <scope>NUCLEOTIDE SEQUENCE</scope>
    <source>
        <strain evidence="8">Skiv_18-Q3-R9-52_MAXAC.067</strain>
    </source>
</reference>
<proteinExistence type="predicted"/>
<accession>A0A9D7XJG0</accession>
<dbReference type="GO" id="GO:0005886">
    <property type="term" value="C:plasma membrane"/>
    <property type="evidence" value="ECO:0007669"/>
    <property type="project" value="UniProtKB-SubCell"/>
</dbReference>
<keyword evidence="3 6" id="KW-0812">Transmembrane</keyword>
<feature type="transmembrane region" description="Helical" evidence="6">
    <location>
        <begin position="87"/>
        <end position="111"/>
    </location>
</feature>
<protein>
    <submittedName>
        <fullName evidence="8">FtsX-like permease family protein</fullName>
    </submittedName>
</protein>
<dbReference type="GO" id="GO:0022857">
    <property type="term" value="F:transmembrane transporter activity"/>
    <property type="evidence" value="ECO:0007669"/>
    <property type="project" value="TreeGrafter"/>
</dbReference>
<dbReference type="AlphaFoldDB" id="A0A9D7XJG0"/>
<evidence type="ECO:0000256" key="2">
    <source>
        <dbReference type="ARBA" id="ARBA00022475"/>
    </source>
</evidence>
<keyword evidence="2" id="KW-1003">Cell membrane</keyword>
<comment type="caution">
    <text evidence="8">The sequence shown here is derived from an EMBL/GenBank/DDBJ whole genome shotgun (WGS) entry which is preliminary data.</text>
</comment>
<dbReference type="InterPro" id="IPR050250">
    <property type="entry name" value="Macrolide_Exporter_MacB"/>
</dbReference>
<comment type="subcellular location">
    <subcellularLocation>
        <location evidence="1">Cell membrane</location>
        <topology evidence="1">Multi-pass membrane protein</topology>
    </subcellularLocation>
</comment>
<feature type="domain" description="ABC3 transporter permease C-terminal" evidence="7">
    <location>
        <begin position="46"/>
        <end position="159"/>
    </location>
</feature>
<evidence type="ECO:0000256" key="5">
    <source>
        <dbReference type="ARBA" id="ARBA00023136"/>
    </source>
</evidence>
<keyword evidence="5 6" id="KW-0472">Membrane</keyword>
<keyword evidence="4 6" id="KW-1133">Transmembrane helix</keyword>